<feature type="compositionally biased region" description="Low complexity" evidence="1">
    <location>
        <begin position="873"/>
        <end position="888"/>
    </location>
</feature>
<organism evidence="2 3">
    <name type="scientific">Cymbomonas tetramitiformis</name>
    <dbReference type="NCBI Taxonomy" id="36881"/>
    <lineage>
        <taxon>Eukaryota</taxon>
        <taxon>Viridiplantae</taxon>
        <taxon>Chlorophyta</taxon>
        <taxon>Pyramimonadophyceae</taxon>
        <taxon>Pyramimonadales</taxon>
        <taxon>Pyramimonadaceae</taxon>
        <taxon>Cymbomonas</taxon>
    </lineage>
</organism>
<feature type="compositionally biased region" description="Basic and acidic residues" evidence="1">
    <location>
        <begin position="889"/>
        <end position="900"/>
    </location>
</feature>
<feature type="region of interest" description="Disordered" evidence="1">
    <location>
        <begin position="873"/>
        <end position="912"/>
    </location>
</feature>
<protein>
    <submittedName>
        <fullName evidence="2">Uncharacterized protein</fullName>
    </submittedName>
</protein>
<comment type="caution">
    <text evidence="2">The sequence shown here is derived from an EMBL/GenBank/DDBJ whole genome shotgun (WGS) entry which is preliminary data.</text>
</comment>
<gene>
    <name evidence="2" type="ORF">CYMTET_29884</name>
</gene>
<accession>A0AAE0KUH3</accession>
<feature type="region of interest" description="Disordered" evidence="1">
    <location>
        <begin position="123"/>
        <end position="152"/>
    </location>
</feature>
<name>A0AAE0KUH3_9CHLO</name>
<keyword evidence="3" id="KW-1185">Reference proteome</keyword>
<reference evidence="2 3" key="1">
    <citation type="journal article" date="2015" name="Genome Biol. Evol.">
        <title>Comparative Genomics of a Bacterivorous Green Alga Reveals Evolutionary Causalities and Consequences of Phago-Mixotrophic Mode of Nutrition.</title>
        <authorList>
            <person name="Burns J.A."/>
            <person name="Paasch A."/>
            <person name="Narechania A."/>
            <person name="Kim E."/>
        </authorList>
    </citation>
    <scope>NUCLEOTIDE SEQUENCE [LARGE SCALE GENOMIC DNA]</scope>
    <source>
        <strain evidence="2 3">PLY_AMNH</strain>
    </source>
</reference>
<dbReference type="Proteomes" id="UP001190700">
    <property type="component" value="Unassembled WGS sequence"/>
</dbReference>
<dbReference type="AlphaFoldDB" id="A0AAE0KUH3"/>
<proteinExistence type="predicted"/>
<feature type="compositionally biased region" description="Acidic residues" evidence="1">
    <location>
        <begin position="131"/>
        <end position="143"/>
    </location>
</feature>
<evidence type="ECO:0000313" key="3">
    <source>
        <dbReference type="Proteomes" id="UP001190700"/>
    </source>
</evidence>
<evidence type="ECO:0000313" key="2">
    <source>
        <dbReference type="EMBL" id="KAK3261197.1"/>
    </source>
</evidence>
<evidence type="ECO:0000256" key="1">
    <source>
        <dbReference type="SAM" id="MobiDB-lite"/>
    </source>
</evidence>
<dbReference type="EMBL" id="LGRX02017076">
    <property type="protein sequence ID" value="KAK3261197.1"/>
    <property type="molecule type" value="Genomic_DNA"/>
</dbReference>
<feature type="region of interest" description="Disordered" evidence="1">
    <location>
        <begin position="376"/>
        <end position="403"/>
    </location>
</feature>
<feature type="compositionally biased region" description="Basic and acidic residues" evidence="1">
    <location>
        <begin position="393"/>
        <end position="403"/>
    </location>
</feature>
<sequence>MCSWTSSAPLGCAATQKLNQTVQEKTEVIAAPAVALGSTLRMQGFPVKTPEEFEAEAQVPLAPAAIELQRKVQLTASLMKSTRAAFHKIVVVLVSEGRVTAPREVETLVELADAGQLPMPVASAADRGEGASEDDEVPLDEMPEDNHGGAAQNEEDIYHRTMEAAGHELLKNRMLSGLTEERITAMAQVQPVCKLLNDSLAQGLALVASGGLLMLYKAILLDTGANCNIIPLRTVRQLGLTIFDAERGARVTRLHAFVTFTENTTWDFLVGTGPLKNALKLTIDLYRGIATSEAAVSGEATLSCAYRGHRTSRVKLEAEDLKFTEPEPGTSVTKQLADLLRDQRQANVGTRDEWEAPGAVVALTQDETAAQLELTRAQTDPDYPDLTPEQEAESEKVDRETRKVSETWTSRARWAKDIDPVDPPDCQRHRDAGRYTMAAVQESLNALQTYPTGVITGTLMWDKREHKLCVLVETARSHWDLMEKIIRHTERNSERMAAMGRMAGEPQLPFYYEADQRWHYQPLKHIQKVDIADLRERLKEECAEVSSGQHAAPLLLLSDLTCRTNRVHPVTDGEGGPGEVFTCNAAAHEYRNPPGGVLFLLGECNPDRGRGLLTTMLSKKQMHRYAFSAQQGQMKKHLPLGGQSVGCDGGLLGTIRHRLEGVEDGDDLAAVIHRHVTVGIQQSTLYVLVTRATPRAKSVYYIFRLTTMHILWSSSRRSTYALQRACSTVVSGWDGTVLRRCTSQVPLALLAARAAEQIREMRANLAQTFMDNVTAPADSVLLVTPAMSTVSTNSTSAVGARAAEDAEVVSELSERVRGADLAAEFAETIEEAREGAVEEEYRLHQARMASLNAMRMAHVEVNLHQRPEHVVFTPRSSRAAPPSPTLSAAERDNEQRHSGEGGDLVANSGPITGRSLVQTTRVARLKHLKCQEMYKRLTLEG</sequence>